<dbReference type="PIRSF" id="PIRSF037263">
    <property type="entry name" value="DUF951_bac"/>
    <property type="match status" value="1"/>
</dbReference>
<dbReference type="RefSeq" id="WP_012303280.1">
    <property type="nucleotide sequence ID" value="NC_010424.1"/>
</dbReference>
<evidence type="ECO:0008006" key="3">
    <source>
        <dbReference type="Google" id="ProtNLM"/>
    </source>
</evidence>
<dbReference type="HOGENOM" id="CLU_180138_1_1_9"/>
<dbReference type="KEGG" id="dau:Daud_2219"/>
<dbReference type="PANTHER" id="PTHR38455:SF1">
    <property type="entry name" value="DUF951 DOMAIN-CONTAINING PROTEIN"/>
    <property type="match status" value="1"/>
</dbReference>
<dbReference type="eggNOG" id="COG4481">
    <property type="taxonomic scope" value="Bacteria"/>
</dbReference>
<protein>
    <recommendedName>
        <fullName evidence="3">DUF951 domain-containing protein</fullName>
    </recommendedName>
</protein>
<dbReference type="Pfam" id="PF06107">
    <property type="entry name" value="DUF951"/>
    <property type="match status" value="1"/>
</dbReference>
<proteinExistence type="predicted"/>
<evidence type="ECO:0000313" key="2">
    <source>
        <dbReference type="Proteomes" id="UP000008544"/>
    </source>
</evidence>
<sequence length="70" mass="7890">MIPKFEVGDVVEMKKRHPCGGWEWEVLRTGVDFRLRCRTCGRVILLPRPQFLKGVKRIVGAPGKGDGLLS</sequence>
<reference evidence="2" key="1">
    <citation type="submission" date="2007-10" db="EMBL/GenBank/DDBJ databases">
        <title>Complete sequence of chromosome of Desulforudis audaxviator MP104C.</title>
        <authorList>
            <person name="Copeland A."/>
            <person name="Lucas S."/>
            <person name="Lapidus A."/>
            <person name="Barry K."/>
            <person name="Glavina del Rio T."/>
            <person name="Dalin E."/>
            <person name="Tice H."/>
            <person name="Bruce D."/>
            <person name="Pitluck S."/>
            <person name="Lowry S.R."/>
            <person name="Larimer F."/>
            <person name="Land M.L."/>
            <person name="Hauser L."/>
            <person name="Kyrpides N."/>
            <person name="Ivanova N.N."/>
            <person name="Richardson P."/>
        </authorList>
    </citation>
    <scope>NUCLEOTIDE SEQUENCE [LARGE SCALE GENOMIC DNA]</scope>
    <source>
        <strain evidence="2">MP104C</strain>
    </source>
</reference>
<gene>
    <name evidence="1" type="ordered locus">Daud_2219</name>
</gene>
<keyword evidence="2" id="KW-1185">Reference proteome</keyword>
<dbReference type="EMBL" id="CP000860">
    <property type="protein sequence ID" value="ACA60706.1"/>
    <property type="molecule type" value="Genomic_DNA"/>
</dbReference>
<accession>B1I6T4</accession>
<reference evidence="1 2" key="2">
    <citation type="journal article" date="2008" name="Science">
        <title>Environmental genomics reveals a single-species ecosystem deep within Earth.</title>
        <authorList>
            <person name="Chivian D."/>
            <person name="Brodie E.L."/>
            <person name="Alm E.J."/>
            <person name="Culley D.E."/>
            <person name="Dehal P.S."/>
            <person name="Desantis T.Z."/>
            <person name="Gihring T.M."/>
            <person name="Lapidus A."/>
            <person name="Lin L.H."/>
            <person name="Lowry S.R."/>
            <person name="Moser D.P."/>
            <person name="Richardson P.M."/>
            <person name="Southam G."/>
            <person name="Wanger G."/>
            <person name="Pratt L.M."/>
            <person name="Andersen G.L."/>
            <person name="Hazen T.C."/>
            <person name="Brockman F.J."/>
            <person name="Arkin A.P."/>
            <person name="Onstott T.C."/>
        </authorList>
    </citation>
    <scope>NUCLEOTIDE SEQUENCE [LARGE SCALE GENOMIC DNA]</scope>
    <source>
        <strain evidence="1 2">MP104C</strain>
    </source>
</reference>
<organism evidence="1 2">
    <name type="scientific">Desulforudis audaxviator (strain MP104C)</name>
    <dbReference type="NCBI Taxonomy" id="477974"/>
    <lineage>
        <taxon>Bacteria</taxon>
        <taxon>Bacillati</taxon>
        <taxon>Bacillota</taxon>
        <taxon>Clostridia</taxon>
        <taxon>Thermoanaerobacterales</taxon>
        <taxon>Candidatus Desulforudaceae</taxon>
        <taxon>Candidatus Desulforudis</taxon>
    </lineage>
</organism>
<dbReference type="AlphaFoldDB" id="B1I6T4"/>
<dbReference type="OrthoDB" id="9802710at2"/>
<dbReference type="InterPro" id="IPR009296">
    <property type="entry name" value="DUF951"/>
</dbReference>
<dbReference type="PANTHER" id="PTHR38455">
    <property type="entry name" value="HYPOTHETICAL CYTOSOLIC PROTEIN"/>
    <property type="match status" value="1"/>
</dbReference>
<dbReference type="Proteomes" id="UP000008544">
    <property type="component" value="Chromosome"/>
</dbReference>
<dbReference type="STRING" id="477974.Daud_2219"/>
<evidence type="ECO:0000313" key="1">
    <source>
        <dbReference type="EMBL" id="ACA60706.1"/>
    </source>
</evidence>
<name>B1I6T4_DESAP</name>